<evidence type="ECO:0000256" key="2">
    <source>
        <dbReference type="ARBA" id="ARBA00022692"/>
    </source>
</evidence>
<evidence type="ECO:0000313" key="6">
    <source>
        <dbReference type="EMBL" id="KPV53188.1"/>
    </source>
</evidence>
<evidence type="ECO:0000256" key="3">
    <source>
        <dbReference type="ARBA" id="ARBA00022989"/>
    </source>
</evidence>
<keyword evidence="5" id="KW-0653">Protein transport</keyword>
<feature type="transmembrane region" description="Helical" evidence="5">
    <location>
        <begin position="28"/>
        <end position="49"/>
    </location>
</feature>
<dbReference type="GO" id="GO:0009977">
    <property type="term" value="F:proton motive force dependent protein transmembrane transporter activity"/>
    <property type="evidence" value="ECO:0007669"/>
    <property type="project" value="TreeGrafter"/>
</dbReference>
<accession>A0A0P9F9A0</accession>
<keyword evidence="4 5" id="KW-0472">Membrane</keyword>
<name>A0A0P9F9A0_9CHLR</name>
<dbReference type="EMBL" id="LJCR01000319">
    <property type="protein sequence ID" value="KPV53188.1"/>
    <property type="molecule type" value="Genomic_DNA"/>
</dbReference>
<feature type="transmembrane region" description="Helical" evidence="5">
    <location>
        <begin position="201"/>
        <end position="218"/>
    </location>
</feature>
<dbReference type="NCBIfam" id="TIGR00945">
    <property type="entry name" value="tatC"/>
    <property type="match status" value="1"/>
</dbReference>
<comment type="subcellular location">
    <subcellularLocation>
        <location evidence="5">Cell membrane</location>
        <topology evidence="5">Multi-pass membrane protein</topology>
    </subcellularLocation>
    <subcellularLocation>
        <location evidence="1">Membrane</location>
        <topology evidence="1">Multi-pass membrane protein</topology>
    </subcellularLocation>
</comment>
<reference evidence="6 7" key="1">
    <citation type="submission" date="2015-09" db="EMBL/GenBank/DDBJ databases">
        <title>Draft genome sequence of Kouleothrix aurantiaca JCM 19913.</title>
        <authorList>
            <person name="Hemp J."/>
        </authorList>
    </citation>
    <scope>NUCLEOTIDE SEQUENCE [LARGE SCALE GENOMIC DNA]</scope>
    <source>
        <strain evidence="6 7">COM-B</strain>
    </source>
</reference>
<feature type="transmembrane region" description="Helical" evidence="5">
    <location>
        <begin position="83"/>
        <end position="105"/>
    </location>
</feature>
<dbReference type="Pfam" id="PF00902">
    <property type="entry name" value="TatC"/>
    <property type="match status" value="1"/>
</dbReference>
<evidence type="ECO:0000256" key="4">
    <source>
        <dbReference type="ARBA" id="ARBA00023136"/>
    </source>
</evidence>
<comment type="function">
    <text evidence="5">Part of the twin-arginine translocation (Tat) system that transports large folded proteins containing a characteristic twin-arginine motif in their signal peptide across membranes.</text>
</comment>
<organism evidence="6 7">
    <name type="scientific">Kouleothrix aurantiaca</name>
    <dbReference type="NCBI Taxonomy" id="186479"/>
    <lineage>
        <taxon>Bacteria</taxon>
        <taxon>Bacillati</taxon>
        <taxon>Chloroflexota</taxon>
        <taxon>Chloroflexia</taxon>
        <taxon>Chloroflexales</taxon>
        <taxon>Roseiflexineae</taxon>
        <taxon>Roseiflexaceae</taxon>
        <taxon>Kouleothrix</taxon>
    </lineage>
</organism>
<dbReference type="GO" id="GO:0065002">
    <property type="term" value="P:intracellular protein transmembrane transport"/>
    <property type="evidence" value="ECO:0007669"/>
    <property type="project" value="TreeGrafter"/>
</dbReference>
<evidence type="ECO:0000256" key="5">
    <source>
        <dbReference type="HAMAP-Rule" id="MF_00902"/>
    </source>
</evidence>
<dbReference type="GO" id="GO:0043953">
    <property type="term" value="P:protein transport by the Tat complex"/>
    <property type="evidence" value="ECO:0007669"/>
    <property type="project" value="UniProtKB-UniRule"/>
</dbReference>
<comment type="similarity">
    <text evidence="5">Belongs to the TatC family.</text>
</comment>
<keyword evidence="5" id="KW-1003">Cell membrane</keyword>
<dbReference type="HAMAP" id="MF_00902">
    <property type="entry name" value="TatC"/>
    <property type="match status" value="1"/>
</dbReference>
<dbReference type="Proteomes" id="UP000050509">
    <property type="component" value="Unassembled WGS sequence"/>
</dbReference>
<proteinExistence type="inferred from homology"/>
<feature type="transmembrane region" description="Helical" evidence="5">
    <location>
        <begin position="117"/>
        <end position="143"/>
    </location>
</feature>
<keyword evidence="7" id="KW-1185">Reference proteome</keyword>
<feature type="transmembrane region" description="Helical" evidence="5">
    <location>
        <begin position="163"/>
        <end position="189"/>
    </location>
</feature>
<comment type="caution">
    <text evidence="6">The sequence shown here is derived from an EMBL/GenBank/DDBJ whole genome shotgun (WGS) entry which is preliminary data.</text>
</comment>
<keyword evidence="3 5" id="KW-1133">Transmembrane helix</keyword>
<gene>
    <name evidence="5" type="primary">tatC</name>
    <name evidence="6" type="ORF">SE17_11080</name>
</gene>
<comment type="subunit">
    <text evidence="5">Forms a complex with TatA.</text>
</comment>
<comment type="caution">
    <text evidence="5">Lacks conserved residue(s) required for the propagation of feature annotation.</text>
</comment>
<dbReference type="GO" id="GO:0033281">
    <property type="term" value="C:TAT protein transport complex"/>
    <property type="evidence" value="ECO:0007669"/>
    <property type="project" value="UniProtKB-UniRule"/>
</dbReference>
<sequence length="260" mass="28692">MAKFESLGDFWAGLAPHLIELRNRLTKALLAVLAGTVLGFWLVNSSWLLGDTIPNLLIQHFVPDTIKLQFIEPAEAFVSYMRVALVIGVAIAVPVIVYQLVAFFIPGLLPHEKRLLFTALPFVTELFAAGLAFGWFFTIPAALDFLFTFGTSARIEAQPTFESFIATIATLMLWNGLIFELPAVIYLLARLGVVNTASLGRTRRYAIVVIIIAAAIITPTGDPYNLLLLAVPMYLLYELGILLSRFVPKKPLEPSEETAQ</sequence>
<protein>
    <recommendedName>
        <fullName evidence="5">Sec-independent protein translocase protein TatC</fullName>
    </recommendedName>
</protein>
<dbReference type="PRINTS" id="PR01840">
    <property type="entry name" value="TATCFAMILY"/>
</dbReference>
<evidence type="ECO:0000313" key="7">
    <source>
        <dbReference type="Proteomes" id="UP000050509"/>
    </source>
</evidence>
<keyword evidence="5" id="KW-0813">Transport</keyword>
<keyword evidence="2 5" id="KW-0812">Transmembrane</keyword>
<dbReference type="InterPro" id="IPR002033">
    <property type="entry name" value="TatC"/>
</dbReference>
<dbReference type="PATRIC" id="fig|186479.3.peg.6682"/>
<keyword evidence="5" id="KW-0811">Translocation</keyword>
<dbReference type="PANTHER" id="PTHR30371">
    <property type="entry name" value="SEC-INDEPENDENT PROTEIN TRANSLOCASE PROTEIN TATC"/>
    <property type="match status" value="1"/>
</dbReference>
<dbReference type="AlphaFoldDB" id="A0A0P9F9A0"/>
<dbReference type="PANTHER" id="PTHR30371:SF0">
    <property type="entry name" value="SEC-INDEPENDENT PROTEIN TRANSLOCASE PROTEIN TATC, CHLOROPLASTIC-RELATED"/>
    <property type="match status" value="1"/>
</dbReference>
<evidence type="ECO:0000256" key="1">
    <source>
        <dbReference type="ARBA" id="ARBA00004141"/>
    </source>
</evidence>